<reference evidence="3 4" key="1">
    <citation type="submission" date="2018-11" db="EMBL/GenBank/DDBJ databases">
        <authorList>
            <consortium name="Pathogen Informatics"/>
        </authorList>
    </citation>
    <scope>NUCLEOTIDE SEQUENCE [LARGE SCALE GENOMIC DNA]</scope>
    <source>
        <strain evidence="3 4">NCTC10327</strain>
    </source>
</reference>
<dbReference type="GO" id="GO:0035595">
    <property type="term" value="F:N-acetylglucosaminylinositol deacetylase activity"/>
    <property type="evidence" value="ECO:0007669"/>
    <property type="project" value="UniProtKB-EC"/>
</dbReference>
<organism evidence="3 4">
    <name type="scientific">Actinobaculum suis</name>
    <dbReference type="NCBI Taxonomy" id="1657"/>
    <lineage>
        <taxon>Bacteria</taxon>
        <taxon>Bacillati</taxon>
        <taxon>Actinomycetota</taxon>
        <taxon>Actinomycetes</taxon>
        <taxon>Actinomycetales</taxon>
        <taxon>Actinomycetaceae</taxon>
        <taxon>Actinobaculum</taxon>
    </lineage>
</organism>
<feature type="compositionally biased region" description="Low complexity" evidence="2">
    <location>
        <begin position="1"/>
        <end position="17"/>
    </location>
</feature>
<gene>
    <name evidence="3" type="primary">mshB_1</name>
    <name evidence="3" type="ORF">NCTC10327_00491</name>
</gene>
<dbReference type="GO" id="GO:0016137">
    <property type="term" value="P:glycoside metabolic process"/>
    <property type="evidence" value="ECO:0007669"/>
    <property type="project" value="UniProtKB-ARBA"/>
</dbReference>
<accession>A0A7Z8Y7X2</accession>
<evidence type="ECO:0000313" key="3">
    <source>
        <dbReference type="EMBL" id="VDG75806.1"/>
    </source>
</evidence>
<feature type="compositionally biased region" description="Polar residues" evidence="2">
    <location>
        <begin position="18"/>
        <end position="35"/>
    </location>
</feature>
<evidence type="ECO:0000256" key="2">
    <source>
        <dbReference type="SAM" id="MobiDB-lite"/>
    </source>
</evidence>
<keyword evidence="3" id="KW-0378">Hydrolase</keyword>
<dbReference type="Gene3D" id="3.40.50.10320">
    <property type="entry name" value="LmbE-like"/>
    <property type="match status" value="1"/>
</dbReference>
<dbReference type="SUPFAM" id="SSF102588">
    <property type="entry name" value="LmbE-like"/>
    <property type="match status" value="1"/>
</dbReference>
<sequence length="335" mass="34326">MPVHAKNNPANNPARPASGSSLTLGNTLPPGSSPSHPLDLASFLDSPARQVVMGHVLFIHAHPDDEAVQTGALVAALAARTQVSILTCTRGEMGEAIPGVLPENATAQDFIAQRLRETARGREILGAQAGYFLGTPPALAPGAHARHYSDSGMRWIREGLAGPAPQAPANALALLPLAQEVDDAVALATAIGATVLIGYDAEGSYGHPDHLRAHEIALGVARRTGLPLFEIASGGIAPGSGVASGSSVASADTSGDTYGSAPGITPGGAAVAPPAEGAFTWVDVSGYVDTAARALAEYRTQLSLVEKQGRLMIRHVGGQYQEIYAQAGLRARSLP</sequence>
<comment type="caution">
    <text evidence="3">The sequence shown here is derived from an EMBL/GenBank/DDBJ whole genome shotgun (WGS) entry which is preliminary data.</text>
</comment>
<dbReference type="EMBL" id="UYIO01000001">
    <property type="protein sequence ID" value="VDG75806.1"/>
    <property type="molecule type" value="Genomic_DNA"/>
</dbReference>
<dbReference type="AlphaFoldDB" id="A0A7Z8Y7X2"/>
<name>A0A7Z8Y7X2_9ACTO</name>
<evidence type="ECO:0000256" key="1">
    <source>
        <dbReference type="ARBA" id="ARBA00022833"/>
    </source>
</evidence>
<proteinExistence type="predicted"/>
<dbReference type="InterPro" id="IPR003737">
    <property type="entry name" value="GlcNAc_PI_deacetylase-related"/>
</dbReference>
<dbReference type="PANTHER" id="PTHR12993">
    <property type="entry name" value="N-ACETYLGLUCOSAMINYL-PHOSPHATIDYLINOSITOL DE-N-ACETYLASE-RELATED"/>
    <property type="match status" value="1"/>
</dbReference>
<keyword evidence="1" id="KW-0862">Zinc</keyword>
<evidence type="ECO:0000313" key="4">
    <source>
        <dbReference type="Proteomes" id="UP000269974"/>
    </source>
</evidence>
<protein>
    <submittedName>
        <fullName evidence="3">1D-myo-inositol 2-acetamido-2-deoxy-alpha-D-glucopyranoside deacetylase</fullName>
        <ecNumber evidence="3">3.5.1.103</ecNumber>
    </submittedName>
</protein>
<dbReference type="PANTHER" id="PTHR12993:SF26">
    <property type="entry name" value="1D-MYO-INOSITOL 2-ACETAMIDO-2-DEOXY-ALPHA-D-GLUCOPYRANOSIDE DEACETYLASE"/>
    <property type="match status" value="1"/>
</dbReference>
<dbReference type="InterPro" id="IPR024078">
    <property type="entry name" value="LmbE-like_dom_sf"/>
</dbReference>
<feature type="region of interest" description="Disordered" evidence="2">
    <location>
        <begin position="1"/>
        <end position="38"/>
    </location>
</feature>
<dbReference type="RefSeq" id="WP_221884758.1">
    <property type="nucleotide sequence ID" value="NZ_UYIO01000001.1"/>
</dbReference>
<dbReference type="Proteomes" id="UP000269974">
    <property type="component" value="Unassembled WGS sequence"/>
</dbReference>
<dbReference type="EC" id="3.5.1.103" evidence="3"/>
<dbReference type="Pfam" id="PF02585">
    <property type="entry name" value="PIG-L"/>
    <property type="match status" value="1"/>
</dbReference>